<dbReference type="Proteomes" id="UP000664800">
    <property type="component" value="Unassembled WGS sequence"/>
</dbReference>
<accession>A0A8I1MXC4</accession>
<feature type="chain" id="PRO_5034520986" evidence="3">
    <location>
        <begin position="23"/>
        <end position="328"/>
    </location>
</feature>
<sequence>MKLKHLIGMSIIAVAAAQTAGAATLPGPLVTPQWLNANKDAVTIIDIRDEPKTFTEAPKFEVDPKTKVKTLVKTGGHIEGAIPVDFGKIRQERTVDGVKIKAQLPTAEYFTKVMDDSGLNKTDKPIVIVPTGESVDSMDMATRLYFQLRYFGEPRDKLAILNGGVNAWIQAGYPVSTDKVTPTKGDWAAGAEDKAILASMQQVKEGLQGGKDQFIDARPTAQFLGIVKKPINKTAGHLPGARSFPTDAIVKPVGAAHEFMSADDYKKIYAEFNIQPDAQTITYCNTGHLASGAWFVSHEILGNKNSKLYTGSMIEWTNLGNPTVGLPQ</sequence>
<dbReference type="SUPFAM" id="SSF52821">
    <property type="entry name" value="Rhodanese/Cell cycle control phosphatase"/>
    <property type="match status" value="2"/>
</dbReference>
<dbReference type="PANTHER" id="PTHR11364:SF27">
    <property type="entry name" value="SULFURTRANSFERASE"/>
    <property type="match status" value="1"/>
</dbReference>
<dbReference type="AlphaFoldDB" id="A0A8I1MXC4"/>
<keyword evidence="2" id="KW-0677">Repeat</keyword>
<evidence type="ECO:0000256" key="1">
    <source>
        <dbReference type="ARBA" id="ARBA00022679"/>
    </source>
</evidence>
<keyword evidence="1 5" id="KW-0808">Transferase</keyword>
<evidence type="ECO:0000256" key="2">
    <source>
        <dbReference type="ARBA" id="ARBA00022737"/>
    </source>
</evidence>
<dbReference type="SMART" id="SM00450">
    <property type="entry name" value="RHOD"/>
    <property type="match status" value="2"/>
</dbReference>
<dbReference type="Gene3D" id="3.40.250.10">
    <property type="entry name" value="Rhodanese-like domain"/>
    <property type="match status" value="2"/>
</dbReference>
<dbReference type="RefSeq" id="WP_013123659.1">
    <property type="nucleotide sequence ID" value="NZ_JAFKMR010000020.1"/>
</dbReference>
<feature type="signal peptide" evidence="3">
    <location>
        <begin position="1"/>
        <end position="22"/>
    </location>
</feature>
<name>A0A8I1MXC4_THIA3</name>
<dbReference type="Pfam" id="PF00581">
    <property type="entry name" value="Rhodanese"/>
    <property type="match status" value="2"/>
</dbReference>
<evidence type="ECO:0000313" key="6">
    <source>
        <dbReference type="Proteomes" id="UP000664800"/>
    </source>
</evidence>
<dbReference type="InterPro" id="IPR001763">
    <property type="entry name" value="Rhodanese-like_dom"/>
</dbReference>
<evidence type="ECO:0000256" key="3">
    <source>
        <dbReference type="SAM" id="SignalP"/>
    </source>
</evidence>
<gene>
    <name evidence="5" type="ORF">J0I24_10465</name>
</gene>
<keyword evidence="3" id="KW-0732">Signal</keyword>
<dbReference type="PROSITE" id="PS50206">
    <property type="entry name" value="RHODANESE_3"/>
    <property type="match status" value="2"/>
</dbReference>
<dbReference type="InterPro" id="IPR036873">
    <property type="entry name" value="Rhodanese-like_dom_sf"/>
</dbReference>
<proteinExistence type="predicted"/>
<dbReference type="PANTHER" id="PTHR11364">
    <property type="entry name" value="THIOSULFATE SULFERTANSFERASE"/>
    <property type="match status" value="1"/>
</dbReference>
<evidence type="ECO:0000259" key="4">
    <source>
        <dbReference type="PROSITE" id="PS50206"/>
    </source>
</evidence>
<dbReference type="InterPro" id="IPR045078">
    <property type="entry name" value="TST/MPST-like"/>
</dbReference>
<dbReference type="EMBL" id="JAFKMR010000020">
    <property type="protein sequence ID" value="MBN8744715.1"/>
    <property type="molecule type" value="Genomic_DNA"/>
</dbReference>
<organism evidence="5 6">
    <name type="scientific">Thiomonas arsenitoxydans (strain DSM 22701 / CIP 110005 / 3As)</name>
    <dbReference type="NCBI Taxonomy" id="426114"/>
    <lineage>
        <taxon>Bacteria</taxon>
        <taxon>Pseudomonadati</taxon>
        <taxon>Pseudomonadota</taxon>
        <taxon>Betaproteobacteria</taxon>
        <taxon>Burkholderiales</taxon>
        <taxon>Thiomonas</taxon>
    </lineage>
</organism>
<protein>
    <submittedName>
        <fullName evidence="5">Sulfurtransferase</fullName>
    </submittedName>
</protein>
<evidence type="ECO:0000313" key="5">
    <source>
        <dbReference type="EMBL" id="MBN8744715.1"/>
    </source>
</evidence>
<feature type="domain" description="Rhodanese" evidence="4">
    <location>
        <begin position="38"/>
        <end position="177"/>
    </location>
</feature>
<comment type="caution">
    <text evidence="5">The sequence shown here is derived from an EMBL/GenBank/DDBJ whole genome shotgun (WGS) entry which is preliminary data.</text>
</comment>
<dbReference type="GO" id="GO:0004792">
    <property type="term" value="F:thiosulfate-cyanide sulfurtransferase activity"/>
    <property type="evidence" value="ECO:0007669"/>
    <property type="project" value="TreeGrafter"/>
</dbReference>
<reference evidence="5" key="1">
    <citation type="submission" date="2021-02" db="EMBL/GenBank/DDBJ databases">
        <title>Thiocyanate and organic carbon inputs drive convergent selection for specific autotrophic Afipia and Thiobacillus strains within complex microbiomes.</title>
        <authorList>
            <person name="Huddy R.J."/>
            <person name="Sachdeva R."/>
            <person name="Kadzinga F."/>
            <person name="Kantor R.S."/>
            <person name="Harrison S.T.L."/>
            <person name="Banfield J.F."/>
        </authorList>
    </citation>
    <scope>NUCLEOTIDE SEQUENCE</scope>
    <source>
        <strain evidence="5">SCN18_13_7_16_R3_B_64_19</strain>
    </source>
</reference>
<feature type="domain" description="Rhodanese" evidence="4">
    <location>
        <begin position="208"/>
        <end position="325"/>
    </location>
</feature>